<keyword evidence="3" id="KW-1185">Reference proteome</keyword>
<proteinExistence type="predicted"/>
<reference evidence="2 3" key="1">
    <citation type="journal article" date="2021" name="Int. J. Syst. Evol. Microbiol.">
        <title>Reticulibacter mediterranei gen. nov., sp. nov., within the new family Reticulibacteraceae fam. nov., and Ktedonospora formicarum gen. nov., sp. nov., Ktedonobacter robiniae sp. nov., Dictyobacter formicarum sp. nov. and Dictyobacter arantiisoli sp. nov., belonging to the class Ktedonobacteria.</title>
        <authorList>
            <person name="Yabe S."/>
            <person name="Zheng Y."/>
            <person name="Wang C.M."/>
            <person name="Sakai Y."/>
            <person name="Abe K."/>
            <person name="Yokota A."/>
            <person name="Donadio S."/>
            <person name="Cavaletti L."/>
            <person name="Monciardini P."/>
        </authorList>
    </citation>
    <scope>NUCLEOTIDE SEQUENCE [LARGE SCALE GENOMIC DNA]</scope>
    <source>
        <strain evidence="2 3">SOSP1-30</strain>
    </source>
</reference>
<dbReference type="InterPro" id="IPR002513">
    <property type="entry name" value="Tn3_Tnp_DDE_dom"/>
</dbReference>
<feature type="domain" description="Tn3 transposase DDE" evidence="1">
    <location>
        <begin position="13"/>
        <end position="87"/>
    </location>
</feature>
<dbReference type="Pfam" id="PF01526">
    <property type="entry name" value="DDE_Tnp_Tn3"/>
    <property type="match status" value="1"/>
</dbReference>
<evidence type="ECO:0000313" key="2">
    <source>
        <dbReference type="EMBL" id="GHO57864.1"/>
    </source>
</evidence>
<dbReference type="Proteomes" id="UP000654345">
    <property type="component" value="Unassembled WGS sequence"/>
</dbReference>
<sequence>MQDQEVILAFSPLLLRKLASYPRQNSLAWGLREMGRLEKTLFTLEWLQSVELCWRVQIGLNKGEARNALPVRCSSIGTDEWRTARLRNNNDARKD</sequence>
<evidence type="ECO:0000259" key="1">
    <source>
        <dbReference type="Pfam" id="PF01526"/>
    </source>
</evidence>
<protein>
    <recommendedName>
        <fullName evidence="1">Tn3 transposase DDE domain-containing protein</fullName>
    </recommendedName>
</protein>
<organism evidence="2 3">
    <name type="scientific">Ktedonobacter robiniae</name>
    <dbReference type="NCBI Taxonomy" id="2778365"/>
    <lineage>
        <taxon>Bacteria</taxon>
        <taxon>Bacillati</taxon>
        <taxon>Chloroflexota</taxon>
        <taxon>Ktedonobacteria</taxon>
        <taxon>Ktedonobacterales</taxon>
        <taxon>Ktedonobacteraceae</taxon>
        <taxon>Ktedonobacter</taxon>
    </lineage>
</organism>
<gene>
    <name evidence="2" type="ORF">KSB_63390</name>
</gene>
<dbReference type="EMBL" id="BNJG01000002">
    <property type="protein sequence ID" value="GHO57864.1"/>
    <property type="molecule type" value="Genomic_DNA"/>
</dbReference>
<comment type="caution">
    <text evidence="2">The sequence shown here is derived from an EMBL/GenBank/DDBJ whole genome shotgun (WGS) entry which is preliminary data.</text>
</comment>
<evidence type="ECO:0000313" key="3">
    <source>
        <dbReference type="Proteomes" id="UP000654345"/>
    </source>
</evidence>
<name>A0ABQ3UYX4_9CHLR</name>
<accession>A0ABQ3UYX4</accession>